<dbReference type="GO" id="GO:0047499">
    <property type="term" value="F:calcium-independent phospholipase A2 activity"/>
    <property type="evidence" value="ECO:0007669"/>
    <property type="project" value="TreeGrafter"/>
</dbReference>
<reference evidence="6 7" key="1">
    <citation type="submission" date="2014-04" db="EMBL/GenBank/DDBJ databases">
        <authorList>
            <consortium name="DOE Joint Genome Institute"/>
            <person name="Kuo A."/>
            <person name="Zuccaro A."/>
            <person name="Kohler A."/>
            <person name="Nagy L.G."/>
            <person name="Floudas D."/>
            <person name="Copeland A."/>
            <person name="Barry K.W."/>
            <person name="Cichocki N."/>
            <person name="Veneault-Fourrey C."/>
            <person name="LaButti K."/>
            <person name="Lindquist E.A."/>
            <person name="Lipzen A."/>
            <person name="Lundell T."/>
            <person name="Morin E."/>
            <person name="Murat C."/>
            <person name="Sun H."/>
            <person name="Tunlid A."/>
            <person name="Henrissat B."/>
            <person name="Grigoriev I.V."/>
            <person name="Hibbett D.S."/>
            <person name="Martin F."/>
            <person name="Nordberg H.P."/>
            <person name="Cantor M.N."/>
            <person name="Hua S.X."/>
        </authorList>
    </citation>
    <scope>NUCLEOTIDE SEQUENCE [LARGE SCALE GENOMIC DNA]</scope>
    <source>
        <strain evidence="6 7">MAFF 305830</strain>
    </source>
</reference>
<evidence type="ECO:0000256" key="4">
    <source>
        <dbReference type="PROSITE-ProRule" id="PRU01161"/>
    </source>
</evidence>
<proteinExistence type="predicted"/>
<dbReference type="GO" id="GO:0046486">
    <property type="term" value="P:glycerolipid metabolic process"/>
    <property type="evidence" value="ECO:0007669"/>
    <property type="project" value="UniProtKB-ARBA"/>
</dbReference>
<feature type="non-terminal residue" evidence="6">
    <location>
        <position position="201"/>
    </location>
</feature>
<dbReference type="InterPro" id="IPR016035">
    <property type="entry name" value="Acyl_Trfase/lysoPLipase"/>
</dbReference>
<dbReference type="InterPro" id="IPR002641">
    <property type="entry name" value="PNPLA_dom"/>
</dbReference>
<feature type="domain" description="PNPLA" evidence="5">
    <location>
        <begin position="1"/>
        <end position="172"/>
    </location>
</feature>
<dbReference type="GO" id="GO:0019369">
    <property type="term" value="P:arachidonate metabolic process"/>
    <property type="evidence" value="ECO:0007669"/>
    <property type="project" value="TreeGrafter"/>
</dbReference>
<dbReference type="OrthoDB" id="630895at2759"/>
<sequence>MGGVGFGGYASCEYITQSDHVFRLIALMLGVLRMNINEAIEALLDIASGVFPETSLEEIDRETNTRNLHEAVEAMLQARSISLDIKMNEDTREQTRCKVALYVANSADLNHPQVFRTYSSRGSSLNPTILEAICATMALPSYFLPVKIGPLRRQQSFVGGVLGSNNPTRMLLEEASKLYGKDRRVAQIISLGCGLPRVLSL</sequence>
<keyword evidence="7" id="KW-1185">Reference proteome</keyword>
<evidence type="ECO:0000313" key="6">
    <source>
        <dbReference type="EMBL" id="KIM20866.1"/>
    </source>
</evidence>
<dbReference type="SUPFAM" id="SSF52151">
    <property type="entry name" value="FabD/lysophospholipase-like"/>
    <property type="match status" value="1"/>
</dbReference>
<dbReference type="EMBL" id="KN824404">
    <property type="protein sequence ID" value="KIM20866.1"/>
    <property type="molecule type" value="Genomic_DNA"/>
</dbReference>
<gene>
    <name evidence="6" type="ORF">M408DRAFT_81414</name>
</gene>
<dbReference type="GO" id="GO:0016042">
    <property type="term" value="P:lipid catabolic process"/>
    <property type="evidence" value="ECO:0007669"/>
    <property type="project" value="UniProtKB-KW"/>
</dbReference>
<dbReference type="Proteomes" id="UP000054097">
    <property type="component" value="Unassembled WGS sequence"/>
</dbReference>
<reference evidence="7" key="2">
    <citation type="submission" date="2015-01" db="EMBL/GenBank/DDBJ databases">
        <title>Evolutionary Origins and Diversification of the Mycorrhizal Mutualists.</title>
        <authorList>
            <consortium name="DOE Joint Genome Institute"/>
            <consortium name="Mycorrhizal Genomics Consortium"/>
            <person name="Kohler A."/>
            <person name="Kuo A."/>
            <person name="Nagy L.G."/>
            <person name="Floudas D."/>
            <person name="Copeland A."/>
            <person name="Barry K.W."/>
            <person name="Cichocki N."/>
            <person name="Veneault-Fourrey C."/>
            <person name="LaButti K."/>
            <person name="Lindquist E.A."/>
            <person name="Lipzen A."/>
            <person name="Lundell T."/>
            <person name="Morin E."/>
            <person name="Murat C."/>
            <person name="Riley R."/>
            <person name="Ohm R."/>
            <person name="Sun H."/>
            <person name="Tunlid A."/>
            <person name="Henrissat B."/>
            <person name="Grigoriev I.V."/>
            <person name="Hibbett D.S."/>
            <person name="Martin F."/>
        </authorList>
    </citation>
    <scope>NUCLEOTIDE SEQUENCE [LARGE SCALE GENOMIC DNA]</scope>
    <source>
        <strain evidence="7">MAFF 305830</strain>
    </source>
</reference>
<organism evidence="6 7">
    <name type="scientific">Serendipita vermifera MAFF 305830</name>
    <dbReference type="NCBI Taxonomy" id="933852"/>
    <lineage>
        <taxon>Eukaryota</taxon>
        <taxon>Fungi</taxon>
        <taxon>Dikarya</taxon>
        <taxon>Basidiomycota</taxon>
        <taxon>Agaricomycotina</taxon>
        <taxon>Agaricomycetes</taxon>
        <taxon>Sebacinales</taxon>
        <taxon>Serendipitaceae</taxon>
        <taxon>Serendipita</taxon>
    </lineage>
</organism>
<dbReference type="Gene3D" id="3.40.1090.10">
    <property type="entry name" value="Cytosolic phospholipase A2 catalytic domain"/>
    <property type="match status" value="1"/>
</dbReference>
<name>A0A0C3ANK6_SERVB</name>
<evidence type="ECO:0000259" key="5">
    <source>
        <dbReference type="PROSITE" id="PS51635"/>
    </source>
</evidence>
<protein>
    <recommendedName>
        <fullName evidence="5">PNPLA domain-containing protein</fullName>
    </recommendedName>
</protein>
<evidence type="ECO:0000256" key="2">
    <source>
        <dbReference type="ARBA" id="ARBA00022963"/>
    </source>
</evidence>
<keyword evidence="3" id="KW-0443">Lipid metabolism</keyword>
<dbReference type="PANTHER" id="PTHR24185:SF1">
    <property type="entry name" value="CALCIUM-INDEPENDENT PHOSPHOLIPASE A2-GAMMA"/>
    <property type="match status" value="1"/>
</dbReference>
<keyword evidence="1" id="KW-0378">Hydrolase</keyword>
<dbReference type="PANTHER" id="PTHR24185">
    <property type="entry name" value="CALCIUM-INDEPENDENT PHOSPHOLIPASE A2-GAMMA"/>
    <property type="match status" value="1"/>
</dbReference>
<keyword evidence="2" id="KW-0442">Lipid degradation</keyword>
<dbReference type="HOGENOM" id="CLU_000288_144_2_1"/>
<dbReference type="STRING" id="933852.A0A0C3ANK6"/>
<evidence type="ECO:0000313" key="7">
    <source>
        <dbReference type="Proteomes" id="UP000054097"/>
    </source>
</evidence>
<dbReference type="AlphaFoldDB" id="A0A0C3ANK6"/>
<dbReference type="GO" id="GO:0016020">
    <property type="term" value="C:membrane"/>
    <property type="evidence" value="ECO:0007669"/>
    <property type="project" value="TreeGrafter"/>
</dbReference>
<dbReference type="PROSITE" id="PS51635">
    <property type="entry name" value="PNPLA"/>
    <property type="match status" value="1"/>
</dbReference>
<evidence type="ECO:0000256" key="1">
    <source>
        <dbReference type="ARBA" id="ARBA00022801"/>
    </source>
</evidence>
<comment type="caution">
    <text evidence="4">Lacks conserved residue(s) required for the propagation of feature annotation.</text>
</comment>
<evidence type="ECO:0000256" key="3">
    <source>
        <dbReference type="ARBA" id="ARBA00023098"/>
    </source>
</evidence>
<accession>A0A0C3ANK6</accession>